<protein>
    <submittedName>
        <fullName evidence="2">Uncharacterized protein</fullName>
    </submittedName>
</protein>
<feature type="transmembrane region" description="Helical" evidence="1">
    <location>
        <begin position="140"/>
        <end position="162"/>
    </location>
</feature>
<evidence type="ECO:0000313" key="2">
    <source>
        <dbReference type="EMBL" id="KAF2098920.1"/>
    </source>
</evidence>
<keyword evidence="3" id="KW-1185">Reference proteome</keyword>
<proteinExistence type="predicted"/>
<organism evidence="2 3">
    <name type="scientific">Rhizodiscina lignyota</name>
    <dbReference type="NCBI Taxonomy" id="1504668"/>
    <lineage>
        <taxon>Eukaryota</taxon>
        <taxon>Fungi</taxon>
        <taxon>Dikarya</taxon>
        <taxon>Ascomycota</taxon>
        <taxon>Pezizomycotina</taxon>
        <taxon>Dothideomycetes</taxon>
        <taxon>Pleosporomycetidae</taxon>
        <taxon>Aulographales</taxon>
        <taxon>Rhizodiscinaceae</taxon>
        <taxon>Rhizodiscina</taxon>
    </lineage>
</organism>
<keyword evidence="1" id="KW-0472">Membrane</keyword>
<evidence type="ECO:0000256" key="1">
    <source>
        <dbReference type="SAM" id="Phobius"/>
    </source>
</evidence>
<dbReference type="AlphaFoldDB" id="A0A9P4M6I6"/>
<dbReference type="EMBL" id="ML978126">
    <property type="protein sequence ID" value="KAF2098920.1"/>
    <property type="molecule type" value="Genomic_DNA"/>
</dbReference>
<dbReference type="Proteomes" id="UP000799772">
    <property type="component" value="Unassembled WGS sequence"/>
</dbReference>
<reference evidence="2" key="1">
    <citation type="journal article" date="2020" name="Stud. Mycol.">
        <title>101 Dothideomycetes genomes: a test case for predicting lifestyles and emergence of pathogens.</title>
        <authorList>
            <person name="Haridas S."/>
            <person name="Albert R."/>
            <person name="Binder M."/>
            <person name="Bloem J."/>
            <person name="Labutti K."/>
            <person name="Salamov A."/>
            <person name="Andreopoulos B."/>
            <person name="Baker S."/>
            <person name="Barry K."/>
            <person name="Bills G."/>
            <person name="Bluhm B."/>
            <person name="Cannon C."/>
            <person name="Castanera R."/>
            <person name="Culley D."/>
            <person name="Daum C."/>
            <person name="Ezra D."/>
            <person name="Gonzalez J."/>
            <person name="Henrissat B."/>
            <person name="Kuo A."/>
            <person name="Liang C."/>
            <person name="Lipzen A."/>
            <person name="Lutzoni F."/>
            <person name="Magnuson J."/>
            <person name="Mondo S."/>
            <person name="Nolan M."/>
            <person name="Ohm R."/>
            <person name="Pangilinan J."/>
            <person name="Park H.-J."/>
            <person name="Ramirez L."/>
            <person name="Alfaro M."/>
            <person name="Sun H."/>
            <person name="Tritt A."/>
            <person name="Yoshinaga Y."/>
            <person name="Zwiers L.-H."/>
            <person name="Turgeon B."/>
            <person name="Goodwin S."/>
            <person name="Spatafora J."/>
            <person name="Crous P."/>
            <person name="Grigoriev I."/>
        </authorList>
    </citation>
    <scope>NUCLEOTIDE SEQUENCE</scope>
    <source>
        <strain evidence="2">CBS 133067</strain>
    </source>
</reference>
<gene>
    <name evidence="2" type="ORF">NA57DRAFT_56555</name>
</gene>
<accession>A0A9P4M6I6</accession>
<keyword evidence="1" id="KW-1133">Transmembrane helix</keyword>
<evidence type="ECO:0000313" key="3">
    <source>
        <dbReference type="Proteomes" id="UP000799772"/>
    </source>
</evidence>
<comment type="caution">
    <text evidence="2">The sequence shown here is derived from an EMBL/GenBank/DDBJ whole genome shotgun (WGS) entry which is preliminary data.</text>
</comment>
<sequence>MAANETQNIKQKLNEKLSNLCKLLREWLDHDVVNAPRPPITEITMRDGRKHFFLNTPRKVLSGSDYMNLLNGKWEEGQLAITELGEVIEEMIGPEKENITGSRKRELEYCLPRIWQSFQEVNQSLACQDRNMVERALTRLLMAGLLLDHLLICPLRAAMIWYKPIHTTVCDDMPVQVLKYK</sequence>
<name>A0A9P4M6I6_9PEZI</name>
<keyword evidence="1" id="KW-0812">Transmembrane</keyword>